<feature type="compositionally biased region" description="Low complexity" evidence="2">
    <location>
        <begin position="764"/>
        <end position="779"/>
    </location>
</feature>
<dbReference type="InParanoid" id="A0A151ZAI8"/>
<feature type="coiled-coil region" evidence="1">
    <location>
        <begin position="590"/>
        <end position="660"/>
    </location>
</feature>
<evidence type="ECO:0000313" key="3">
    <source>
        <dbReference type="EMBL" id="KYQ90955.1"/>
    </source>
</evidence>
<organism evidence="3 4">
    <name type="scientific">Tieghemostelium lacteum</name>
    <name type="common">Slime mold</name>
    <name type="synonym">Dictyostelium lacteum</name>
    <dbReference type="NCBI Taxonomy" id="361077"/>
    <lineage>
        <taxon>Eukaryota</taxon>
        <taxon>Amoebozoa</taxon>
        <taxon>Evosea</taxon>
        <taxon>Eumycetozoa</taxon>
        <taxon>Dictyostelia</taxon>
        <taxon>Dictyosteliales</taxon>
        <taxon>Raperosteliaceae</taxon>
        <taxon>Tieghemostelium</taxon>
    </lineage>
</organism>
<dbReference type="EMBL" id="LODT01000035">
    <property type="protein sequence ID" value="KYQ90955.1"/>
    <property type="molecule type" value="Genomic_DNA"/>
</dbReference>
<feature type="coiled-coil region" evidence="1">
    <location>
        <begin position="464"/>
        <end position="543"/>
    </location>
</feature>
<dbReference type="Proteomes" id="UP000076078">
    <property type="component" value="Unassembled WGS sequence"/>
</dbReference>
<feature type="compositionally biased region" description="Polar residues" evidence="2">
    <location>
        <begin position="889"/>
        <end position="903"/>
    </location>
</feature>
<feature type="compositionally biased region" description="Polar residues" evidence="2">
    <location>
        <begin position="20"/>
        <end position="29"/>
    </location>
</feature>
<dbReference type="AlphaFoldDB" id="A0A151ZAI8"/>
<sequence length="1033" mass="119540">MLPNNNQLHINDLKSDKTKSNSQQEQPTQHNKKSTTTTTTSSTTTADNNKTAPLPTTPKNLFHYNSYSTPKQTPYQNTPKLNQVILEELITDDEDTTQNDHIQIETVDDSPLTPKKSSHSKTPRKWRLVEANCTCVIHDNENQQQKQQGTGLEFESNLCPKCNSVNNYTTNLQGNQQQQNKYSQSYSGPRTQTVYVDNNGGYIPTFSQTTGTRLNFDNMSQSYSKTPFQSSIRKTNYDVVPTGNLHQEWSMLKVEVDGFSDELKFKPSPYDGGASQFFGVSSQQIPRPQVIPVYSNPTSTIYRNTQYHSSPQHHHQHQHQQHQHQHQLQKAQNNLLNNMGGLESQLKPPITTNIPSSVSGNTPHVDFSSRISEPSHQINNKEKNHFELLQSNRKLEEKLKESQSIIQQKDWEYNDLREKVDQYEEMESRIVDFETLNQLHTQINDIKFLLEKKLENLSDQDIKIHEKQRNINSLSNDIEKIRMDITHQQKANELLNEISSLRRQMNDLEKVNQLRQQNLNKDVFSLQKEIEALKRDKIHLNEDLVYYKNQVTTTSQQVTELNQTIREKDVKILQHHEDIRGKIMIPEEEYQNIQSDFQKIKREMDHVNQQLERQSQEYLDIITQNSQNHELEIKELTEDLANTQSQLDNLISENQDMKERLSKVHFIIKDSPRRLLTTIEMEALTPNRKSQYQQYQQQQIYQQTPLRTPIKTTTTTTSAIKTPNRVNPSYLSDLNIIKPSNPESAEQLQQQVLTPLSKPASKLISSVSSDSSPIVQQQPTSKLDYEQYLEEYDPYDLDDTLKNQEDQVKDENEENVDSFDGLEDEIYKEDYHENEVEEQEEGTVNEDTNQSLFSTPSSYQKNSKESTNSFDEDIDDWLKSPNDNKSKEFNFTSNGTSKSQAVSVHTPESKSTNNSTLSQSVIGLYNKLPKLSSDQLKMNISNQDLFLSDEFIANNGLEKLLHAYVIKFKNENPTIPISSDFSRFHAPGTRIIYRYSKHFINIVIIDSEPTLIIEGQFEKLSNFISRYNLFKDV</sequence>
<feature type="compositionally biased region" description="Basic and acidic residues" evidence="2">
    <location>
        <begin position="876"/>
        <end position="888"/>
    </location>
</feature>
<feature type="coiled-coil region" evidence="1">
    <location>
        <begin position="378"/>
        <end position="436"/>
    </location>
</feature>
<name>A0A151ZAI8_TIELA</name>
<feature type="compositionally biased region" description="Polar residues" evidence="2">
    <location>
        <begin position="849"/>
        <end position="869"/>
    </location>
</feature>
<evidence type="ECO:0000256" key="2">
    <source>
        <dbReference type="SAM" id="MobiDB-lite"/>
    </source>
</evidence>
<gene>
    <name evidence="3" type="ORF">DLAC_07835</name>
</gene>
<feature type="region of interest" description="Disordered" evidence="2">
    <location>
        <begin position="763"/>
        <end position="785"/>
    </location>
</feature>
<reference evidence="3 4" key="1">
    <citation type="submission" date="2015-12" db="EMBL/GenBank/DDBJ databases">
        <title>Dictyostelia acquired genes for synthesis and detection of signals that induce cell-type specialization by lateral gene transfer from prokaryotes.</title>
        <authorList>
            <person name="Gloeckner G."/>
            <person name="Schaap P."/>
        </authorList>
    </citation>
    <scope>NUCLEOTIDE SEQUENCE [LARGE SCALE GENOMIC DNA]</scope>
    <source>
        <strain evidence="3 4">TK</strain>
    </source>
</reference>
<protein>
    <submittedName>
        <fullName evidence="3">Centrosomal protein</fullName>
    </submittedName>
</protein>
<accession>A0A151ZAI8</accession>
<keyword evidence="4" id="KW-1185">Reference proteome</keyword>
<feature type="region of interest" description="Disordered" evidence="2">
    <location>
        <begin position="1"/>
        <end position="78"/>
    </location>
</feature>
<dbReference type="OMA" id="MVHRNVM"/>
<comment type="caution">
    <text evidence="3">The sequence shown here is derived from an EMBL/GenBank/DDBJ whole genome shotgun (WGS) entry which is preliminary data.</text>
</comment>
<keyword evidence="1" id="KW-0175">Coiled coil</keyword>
<proteinExistence type="predicted"/>
<dbReference type="OrthoDB" id="21672at2759"/>
<feature type="compositionally biased region" description="Acidic residues" evidence="2">
    <location>
        <begin position="835"/>
        <end position="844"/>
    </location>
</feature>
<feature type="compositionally biased region" description="Polar residues" evidence="2">
    <location>
        <begin position="57"/>
        <end position="78"/>
    </location>
</feature>
<dbReference type="FunCoup" id="A0A151ZAI8">
    <property type="interactions" value="145"/>
</dbReference>
<dbReference type="Gene3D" id="1.10.287.1490">
    <property type="match status" value="1"/>
</dbReference>
<evidence type="ECO:0000256" key="1">
    <source>
        <dbReference type="SAM" id="Coils"/>
    </source>
</evidence>
<feature type="region of interest" description="Disordered" evidence="2">
    <location>
        <begin position="303"/>
        <end position="329"/>
    </location>
</feature>
<feature type="compositionally biased region" description="Basic residues" evidence="2">
    <location>
        <begin position="311"/>
        <end position="327"/>
    </location>
</feature>
<feature type="compositionally biased region" description="Low complexity" evidence="2">
    <location>
        <begin position="34"/>
        <end position="45"/>
    </location>
</feature>
<dbReference type="STRING" id="361077.A0A151ZAI8"/>
<feature type="region of interest" description="Disordered" evidence="2">
    <location>
        <begin position="832"/>
        <end position="916"/>
    </location>
</feature>
<evidence type="ECO:0000313" key="4">
    <source>
        <dbReference type="Proteomes" id="UP000076078"/>
    </source>
</evidence>